<proteinExistence type="predicted"/>
<protein>
    <submittedName>
        <fullName evidence="1">F-box protein cpr30</fullName>
    </submittedName>
</protein>
<keyword evidence="2" id="KW-1185">Reference proteome</keyword>
<gene>
    <name evidence="1" type="ORF">PHJA_000702100</name>
</gene>
<name>A0A830BLS0_9LAMI</name>
<dbReference type="AlphaFoldDB" id="A0A830BLS0"/>
<reference evidence="1" key="1">
    <citation type="submission" date="2020-07" db="EMBL/GenBank/DDBJ databases">
        <title>Ethylene signaling mediates host invasion by parasitic plants.</title>
        <authorList>
            <person name="Yoshida S."/>
        </authorList>
    </citation>
    <scope>NUCLEOTIDE SEQUENCE</scope>
    <source>
        <strain evidence="1">Okayama</strain>
    </source>
</reference>
<dbReference type="InterPro" id="IPR017451">
    <property type="entry name" value="F-box-assoc_interact_dom"/>
</dbReference>
<dbReference type="Proteomes" id="UP000653305">
    <property type="component" value="Unassembled WGS sequence"/>
</dbReference>
<organism evidence="1 2">
    <name type="scientific">Phtheirospermum japonicum</name>
    <dbReference type="NCBI Taxonomy" id="374723"/>
    <lineage>
        <taxon>Eukaryota</taxon>
        <taxon>Viridiplantae</taxon>
        <taxon>Streptophyta</taxon>
        <taxon>Embryophyta</taxon>
        <taxon>Tracheophyta</taxon>
        <taxon>Spermatophyta</taxon>
        <taxon>Magnoliopsida</taxon>
        <taxon>eudicotyledons</taxon>
        <taxon>Gunneridae</taxon>
        <taxon>Pentapetalae</taxon>
        <taxon>asterids</taxon>
        <taxon>lamiids</taxon>
        <taxon>Lamiales</taxon>
        <taxon>Orobanchaceae</taxon>
        <taxon>Orobanchaceae incertae sedis</taxon>
        <taxon>Phtheirospermum</taxon>
    </lineage>
</organism>
<dbReference type="EMBL" id="BMAC01000109">
    <property type="protein sequence ID" value="GFP85584.1"/>
    <property type="molecule type" value="Genomic_DNA"/>
</dbReference>
<sequence length="146" mass="17174">MFLWNPTTRTWKKLPPIAVKLRQGFYYIWGFGYDESSDDYKVVGIFCVFRNEGLYESVVKIYSLRVDYWKNIEGFEGGVPLDNFEKFTSEKIYGLMSRRRHLDGFTDGSGVWQWWRRQLLQLHGGDADSGNGVRQRFNLTTALDHD</sequence>
<accession>A0A830BLS0</accession>
<evidence type="ECO:0000313" key="1">
    <source>
        <dbReference type="EMBL" id="GFP85584.1"/>
    </source>
</evidence>
<comment type="caution">
    <text evidence="1">The sequence shown here is derived from an EMBL/GenBank/DDBJ whole genome shotgun (WGS) entry which is preliminary data.</text>
</comment>
<dbReference type="NCBIfam" id="TIGR01640">
    <property type="entry name" value="F_box_assoc_1"/>
    <property type="match status" value="1"/>
</dbReference>
<evidence type="ECO:0000313" key="2">
    <source>
        <dbReference type="Proteomes" id="UP000653305"/>
    </source>
</evidence>
<dbReference type="OrthoDB" id="591557at2759"/>